<organism evidence="2 3">
    <name type="scientific">Aetokthonos hydrillicola Thurmond2011</name>
    <dbReference type="NCBI Taxonomy" id="2712845"/>
    <lineage>
        <taxon>Bacteria</taxon>
        <taxon>Bacillati</taxon>
        <taxon>Cyanobacteriota</taxon>
        <taxon>Cyanophyceae</taxon>
        <taxon>Nostocales</taxon>
        <taxon>Hapalosiphonaceae</taxon>
        <taxon>Aetokthonos</taxon>
    </lineage>
</organism>
<feature type="transmembrane region" description="Helical" evidence="1">
    <location>
        <begin position="68"/>
        <end position="89"/>
    </location>
</feature>
<sequence length="113" mass="12176">MTHLLPANENLPVEQMENSPGATQTILNIAENVTELLNQSETVELAKVGSQTTEDIFSMLIQSGGKPVAVILAIAILVASTALPIFALGQCQRAFFESQHQTTLQRDISPSSR</sequence>
<dbReference type="RefSeq" id="WP_208342656.1">
    <property type="nucleotide sequence ID" value="NZ_CAWQFN010000175.1"/>
</dbReference>
<evidence type="ECO:0000256" key="1">
    <source>
        <dbReference type="SAM" id="Phobius"/>
    </source>
</evidence>
<reference evidence="3" key="1">
    <citation type="journal article" date="2021" name="Science">
        <title>Hunting the eagle killer: A cyanobacterial neurotoxin causes vacuolar myelinopathy.</title>
        <authorList>
            <person name="Breinlinger S."/>
            <person name="Phillips T.J."/>
            <person name="Haram B.N."/>
            <person name="Mares J."/>
            <person name="Martinez Yerena J.A."/>
            <person name="Hrouzek P."/>
            <person name="Sobotka R."/>
            <person name="Henderson W.M."/>
            <person name="Schmieder P."/>
            <person name="Williams S.M."/>
            <person name="Lauderdale J.D."/>
            <person name="Wilde H.D."/>
            <person name="Gerrin W."/>
            <person name="Kust A."/>
            <person name="Washington J.W."/>
            <person name="Wagner C."/>
            <person name="Geier B."/>
            <person name="Liebeke M."/>
            <person name="Enke H."/>
            <person name="Niedermeyer T.H.J."/>
            <person name="Wilde S.B."/>
        </authorList>
    </citation>
    <scope>NUCLEOTIDE SEQUENCE [LARGE SCALE GENOMIC DNA]</scope>
    <source>
        <strain evidence="3">Thurmond2011</strain>
    </source>
</reference>
<dbReference type="AlphaFoldDB" id="A0AAP5IH87"/>
<accession>A0AAP5IH87</accession>
<evidence type="ECO:0000313" key="3">
    <source>
        <dbReference type="Proteomes" id="UP000667802"/>
    </source>
</evidence>
<keyword evidence="1" id="KW-0812">Transmembrane</keyword>
<name>A0AAP5IH87_9CYAN</name>
<keyword evidence="3" id="KW-1185">Reference proteome</keyword>
<gene>
    <name evidence="2" type="ORF">G7B40_036880</name>
</gene>
<proteinExistence type="predicted"/>
<evidence type="ECO:0000313" key="2">
    <source>
        <dbReference type="EMBL" id="MDR9900088.1"/>
    </source>
</evidence>
<keyword evidence="1" id="KW-1133">Transmembrane helix</keyword>
<keyword evidence="1" id="KW-0472">Membrane</keyword>
<dbReference type="Proteomes" id="UP000667802">
    <property type="component" value="Unassembled WGS sequence"/>
</dbReference>
<protein>
    <submittedName>
        <fullName evidence="2">Uncharacterized protein</fullName>
    </submittedName>
</protein>
<dbReference type="EMBL" id="JAALHA020000030">
    <property type="protein sequence ID" value="MDR9900088.1"/>
    <property type="molecule type" value="Genomic_DNA"/>
</dbReference>
<comment type="caution">
    <text evidence="2">The sequence shown here is derived from an EMBL/GenBank/DDBJ whole genome shotgun (WGS) entry which is preliminary data.</text>
</comment>